<gene>
    <name evidence="3" type="ORF">MM415A00630_0005</name>
    <name evidence="4" type="ORF">MM415B03032_0007</name>
</gene>
<dbReference type="EMBL" id="MT142438">
    <property type="protein sequence ID" value="QJA80843.1"/>
    <property type="molecule type" value="Genomic_DNA"/>
</dbReference>
<evidence type="ECO:0000256" key="1">
    <source>
        <dbReference type="ARBA" id="ARBA00022529"/>
    </source>
</evidence>
<dbReference type="SUPFAM" id="SSF53955">
    <property type="entry name" value="Lysozyme-like"/>
    <property type="match status" value="1"/>
</dbReference>
<dbReference type="EMBL" id="MT142688">
    <property type="protein sequence ID" value="QJA87207.1"/>
    <property type="molecule type" value="Genomic_DNA"/>
</dbReference>
<evidence type="ECO:0000313" key="4">
    <source>
        <dbReference type="EMBL" id="QJA87207.1"/>
    </source>
</evidence>
<dbReference type="PANTHER" id="PTHR37406:SF1">
    <property type="entry name" value="T4-TYPE LYSOZYME 1-RELATED"/>
    <property type="match status" value="1"/>
</dbReference>
<accession>A0A6M3KYB2</accession>
<proteinExistence type="predicted"/>
<sequence length="164" mass="18345">MDRSQQVQMIMVKNLVDDLSYEGTKAMIKEHEGLRTVPYKDSVGKATIGYGHLIKPQENFTVLSSQDAENLLDADIADAELEVDKLGSSITGGLSATRKAVLIDMMFNLGPSELKKFKKMLDAIKKRDFNKASDEMAKSKWKKQVGSRATRLIKMMKTGNWTSK</sequence>
<dbReference type="AlphaFoldDB" id="A0A6M3KYB2"/>
<dbReference type="Gene3D" id="1.10.530.40">
    <property type="match status" value="1"/>
</dbReference>
<dbReference type="GO" id="GO:0031640">
    <property type="term" value="P:killing of cells of another organism"/>
    <property type="evidence" value="ECO:0007669"/>
    <property type="project" value="UniProtKB-KW"/>
</dbReference>
<protein>
    <submittedName>
        <fullName evidence="4">Putative glycoside hydrolase</fullName>
    </submittedName>
</protein>
<dbReference type="GO" id="GO:0016998">
    <property type="term" value="P:cell wall macromolecule catabolic process"/>
    <property type="evidence" value="ECO:0007669"/>
    <property type="project" value="InterPro"/>
</dbReference>
<name>A0A6M3KYB2_9ZZZZ</name>
<dbReference type="InterPro" id="IPR023347">
    <property type="entry name" value="Lysozyme_dom_sf"/>
</dbReference>
<keyword evidence="4" id="KW-0378">Hydrolase</keyword>
<evidence type="ECO:0000256" key="2">
    <source>
        <dbReference type="ARBA" id="ARBA00022638"/>
    </source>
</evidence>
<dbReference type="PANTHER" id="PTHR37406">
    <property type="entry name" value="T4-TYPE LYSOZYME 1-RELATED"/>
    <property type="match status" value="1"/>
</dbReference>
<reference evidence="4" key="1">
    <citation type="submission" date="2020-03" db="EMBL/GenBank/DDBJ databases">
        <title>The deep terrestrial virosphere.</title>
        <authorList>
            <person name="Holmfeldt K."/>
            <person name="Nilsson E."/>
            <person name="Simone D."/>
            <person name="Lopez-Fernandez M."/>
            <person name="Wu X."/>
            <person name="de Brujin I."/>
            <person name="Lundin D."/>
            <person name="Andersson A."/>
            <person name="Bertilsson S."/>
            <person name="Dopson M."/>
        </authorList>
    </citation>
    <scope>NUCLEOTIDE SEQUENCE</scope>
    <source>
        <strain evidence="3">MM415A00630</strain>
        <strain evidence="4">MM415B03032</strain>
    </source>
</reference>
<keyword evidence="2" id="KW-0081">Bacteriolytic enzyme</keyword>
<keyword evidence="1" id="KW-0929">Antimicrobial</keyword>
<dbReference type="InterPro" id="IPR023346">
    <property type="entry name" value="Lysozyme-like_dom_sf"/>
</dbReference>
<dbReference type="GO" id="GO:0009253">
    <property type="term" value="P:peptidoglycan catabolic process"/>
    <property type="evidence" value="ECO:0007669"/>
    <property type="project" value="InterPro"/>
</dbReference>
<dbReference type="GO" id="GO:0003796">
    <property type="term" value="F:lysozyme activity"/>
    <property type="evidence" value="ECO:0007669"/>
    <property type="project" value="InterPro"/>
</dbReference>
<dbReference type="InterPro" id="IPR052619">
    <property type="entry name" value="Phage_lysozyme-like"/>
</dbReference>
<evidence type="ECO:0000313" key="3">
    <source>
        <dbReference type="EMBL" id="QJA80843.1"/>
    </source>
</evidence>
<organism evidence="4">
    <name type="scientific">viral metagenome</name>
    <dbReference type="NCBI Taxonomy" id="1070528"/>
    <lineage>
        <taxon>unclassified sequences</taxon>
        <taxon>metagenomes</taxon>
        <taxon>organismal metagenomes</taxon>
    </lineage>
</organism>
<dbReference type="InterPro" id="IPR002196">
    <property type="entry name" value="Glyco_hydro_24"/>
</dbReference>
<dbReference type="Pfam" id="PF00959">
    <property type="entry name" value="Phage_lysozyme"/>
    <property type="match status" value="1"/>
</dbReference>
<dbReference type="GO" id="GO:0042742">
    <property type="term" value="P:defense response to bacterium"/>
    <property type="evidence" value="ECO:0007669"/>
    <property type="project" value="UniProtKB-KW"/>
</dbReference>